<dbReference type="GO" id="GO:0007156">
    <property type="term" value="P:homophilic cell adhesion via plasma membrane adhesion molecules"/>
    <property type="evidence" value="ECO:0007669"/>
    <property type="project" value="InterPro"/>
</dbReference>
<organism evidence="3 4">
    <name type="scientific">Euroglyphus maynei</name>
    <name type="common">Mayne's house dust mite</name>
    <dbReference type="NCBI Taxonomy" id="6958"/>
    <lineage>
        <taxon>Eukaryota</taxon>
        <taxon>Metazoa</taxon>
        <taxon>Ecdysozoa</taxon>
        <taxon>Arthropoda</taxon>
        <taxon>Chelicerata</taxon>
        <taxon>Arachnida</taxon>
        <taxon>Acari</taxon>
        <taxon>Acariformes</taxon>
        <taxon>Sarcoptiformes</taxon>
        <taxon>Astigmata</taxon>
        <taxon>Psoroptidia</taxon>
        <taxon>Analgoidea</taxon>
        <taxon>Pyroglyphidae</taxon>
        <taxon>Pyroglyphinae</taxon>
        <taxon>Euroglyphus</taxon>
    </lineage>
</organism>
<dbReference type="Gene3D" id="2.60.40.60">
    <property type="entry name" value="Cadherins"/>
    <property type="match status" value="1"/>
</dbReference>
<evidence type="ECO:0000259" key="2">
    <source>
        <dbReference type="PROSITE" id="PS50268"/>
    </source>
</evidence>
<dbReference type="Proteomes" id="UP000194236">
    <property type="component" value="Unassembled WGS sequence"/>
</dbReference>
<dbReference type="PROSITE" id="PS50268">
    <property type="entry name" value="CADHERIN_2"/>
    <property type="match status" value="1"/>
</dbReference>
<dbReference type="AlphaFoldDB" id="A0A1Y3BTJ8"/>
<feature type="non-terminal residue" evidence="3">
    <location>
        <position position="273"/>
    </location>
</feature>
<dbReference type="InterPro" id="IPR002126">
    <property type="entry name" value="Cadherin-like_dom"/>
</dbReference>
<proteinExistence type="predicted"/>
<keyword evidence="1" id="KW-0106">Calcium</keyword>
<reference evidence="3 4" key="1">
    <citation type="submission" date="2017-03" db="EMBL/GenBank/DDBJ databases">
        <title>Genome Survey of Euroglyphus maynei.</title>
        <authorList>
            <person name="Arlian L.G."/>
            <person name="Morgan M.S."/>
            <person name="Rider S.D."/>
        </authorList>
    </citation>
    <scope>NUCLEOTIDE SEQUENCE [LARGE SCALE GENOMIC DNA]</scope>
    <source>
        <strain evidence="3">Arlian Lab</strain>
        <tissue evidence="3">Whole body</tissue>
    </source>
</reference>
<dbReference type="OrthoDB" id="6252479at2759"/>
<dbReference type="GO" id="GO:0016020">
    <property type="term" value="C:membrane"/>
    <property type="evidence" value="ECO:0007669"/>
    <property type="project" value="InterPro"/>
</dbReference>
<keyword evidence="4" id="KW-1185">Reference proteome</keyword>
<evidence type="ECO:0000313" key="4">
    <source>
        <dbReference type="Proteomes" id="UP000194236"/>
    </source>
</evidence>
<name>A0A1Y3BTJ8_EURMA</name>
<comment type="caution">
    <text evidence="3">The sequence shown here is derived from an EMBL/GenBank/DDBJ whole genome shotgun (WGS) entry which is preliminary data.</text>
</comment>
<gene>
    <name evidence="3" type="ORF">BLA29_009615</name>
</gene>
<evidence type="ECO:0000313" key="3">
    <source>
        <dbReference type="EMBL" id="OTF83314.1"/>
    </source>
</evidence>
<accession>A0A1Y3BTJ8</accession>
<dbReference type="GO" id="GO:0005509">
    <property type="term" value="F:calcium ion binding"/>
    <property type="evidence" value="ECO:0007669"/>
    <property type="project" value="UniProtKB-UniRule"/>
</dbReference>
<feature type="domain" description="Cadherin" evidence="2">
    <location>
        <begin position="16"/>
        <end position="103"/>
    </location>
</feature>
<dbReference type="SUPFAM" id="SSF49313">
    <property type="entry name" value="Cadherin-like"/>
    <property type="match status" value="1"/>
</dbReference>
<feature type="non-terminal residue" evidence="3">
    <location>
        <position position="1"/>
    </location>
</feature>
<protein>
    <recommendedName>
        <fullName evidence="2">Cadherin domain-containing protein</fullName>
    </recommendedName>
</protein>
<dbReference type="InterPro" id="IPR015919">
    <property type="entry name" value="Cadherin-like_sf"/>
</dbReference>
<evidence type="ECO:0000256" key="1">
    <source>
        <dbReference type="PROSITE-ProRule" id="PRU00043"/>
    </source>
</evidence>
<dbReference type="CDD" id="cd11304">
    <property type="entry name" value="Cadherin_repeat"/>
    <property type="match status" value="1"/>
</dbReference>
<sequence>KVHPLTIAINSLDHFPGGLIGQINATDDDPFDKLTFSLTNPEENQNIFAIDSNEGFIRALPGLDIGKYQINITVSDEKFQSFGMIEIEVVPITESMIENAMVIRIYSIKVQDFLNNYLKNFIRSMKTLFKVHTNDVIVLSVQEVIASSTTTATQRYRRNDEHLLTSDTSVSLMFAITINDNDNNPVHHLNRETIRAKLLENKYFVENQIGLSFDELSLQRSQCQDIKCEHGECREELYLSENQITYVVSQKFTFVSPYHEFRFGCACNTGFGG</sequence>
<dbReference type="EMBL" id="MUJZ01004188">
    <property type="protein sequence ID" value="OTF83314.1"/>
    <property type="molecule type" value="Genomic_DNA"/>
</dbReference>